<dbReference type="EMBL" id="BJZS01000071">
    <property type="protein sequence ID" value="GEO96115.1"/>
    <property type="molecule type" value="Genomic_DNA"/>
</dbReference>
<keyword evidence="6" id="KW-0456">Lyase</keyword>
<evidence type="ECO:0000256" key="4">
    <source>
        <dbReference type="ARBA" id="ARBA00022631"/>
    </source>
</evidence>
<evidence type="ECO:0000256" key="2">
    <source>
        <dbReference type="ARBA" id="ARBA00004754"/>
    </source>
</evidence>
<evidence type="ECO:0000256" key="5">
    <source>
        <dbReference type="ARBA" id="ARBA00022793"/>
    </source>
</evidence>
<evidence type="ECO:0000313" key="9">
    <source>
        <dbReference type="EMBL" id="GEO96115.1"/>
    </source>
</evidence>
<dbReference type="Proteomes" id="UP000321103">
    <property type="component" value="Unassembled WGS sequence"/>
</dbReference>
<proteinExistence type="predicted"/>
<dbReference type="Pfam" id="PF09349">
    <property type="entry name" value="OHCU_decarbox"/>
    <property type="match status" value="1"/>
</dbReference>
<feature type="domain" description="Oxo-4-hydroxy-4-carboxy-5-ureidoimidazoline decarboxylase" evidence="8">
    <location>
        <begin position="15"/>
        <end position="168"/>
    </location>
</feature>
<feature type="compositionally biased region" description="Basic and acidic residues" evidence="7">
    <location>
        <begin position="71"/>
        <end position="82"/>
    </location>
</feature>
<accession>A0A512IEJ9</accession>
<dbReference type="InterPro" id="IPR036778">
    <property type="entry name" value="OHCU_decarboxylase_sf"/>
</dbReference>
<dbReference type="AlphaFoldDB" id="A0A512IEJ9"/>
<keyword evidence="5" id="KW-0210">Decarboxylase</keyword>
<dbReference type="SUPFAM" id="SSF158694">
    <property type="entry name" value="UraD-Like"/>
    <property type="match status" value="1"/>
</dbReference>
<dbReference type="InterPro" id="IPR018020">
    <property type="entry name" value="OHCU_decarboxylase"/>
</dbReference>
<feature type="region of interest" description="Disordered" evidence="7">
    <location>
        <begin position="71"/>
        <end position="106"/>
    </location>
</feature>
<sequence length="173" mass="19551">MEGLTAQQMHLIEFNSLPRPEAVEAIRPALDIPRWLEAVADARPYWHHDALLGRARDAARPFSDEEIDRALSHHPRIGERPQGDSAEAGLSRAEQPAVDPSDTEVQRRLREGNRAYEEKFGQVFLIRAAGRTPEEILQQLSERLQHDTGTERTVVADQLREIALLRLEGLVTP</sequence>
<dbReference type="GO" id="GO:0019628">
    <property type="term" value="P:urate catabolic process"/>
    <property type="evidence" value="ECO:0007669"/>
    <property type="project" value="TreeGrafter"/>
</dbReference>
<comment type="pathway">
    <text evidence="2">Purine metabolism; urate degradation; (S)-allantoin from urate: step 3/3.</text>
</comment>
<gene>
    <name evidence="9" type="ORF">KTU01_22380</name>
</gene>
<comment type="catalytic activity">
    <reaction evidence="1">
        <text>5-hydroxy-2-oxo-4-ureido-2,5-dihydro-1H-imidazole-5-carboxylate + H(+) = (S)-allantoin + CO2</text>
        <dbReference type="Rhea" id="RHEA:26301"/>
        <dbReference type="ChEBI" id="CHEBI:15378"/>
        <dbReference type="ChEBI" id="CHEBI:15678"/>
        <dbReference type="ChEBI" id="CHEBI:16526"/>
        <dbReference type="ChEBI" id="CHEBI:58639"/>
        <dbReference type="EC" id="4.1.1.97"/>
    </reaction>
</comment>
<evidence type="ECO:0000259" key="8">
    <source>
        <dbReference type="Pfam" id="PF09349"/>
    </source>
</evidence>
<evidence type="ECO:0000256" key="1">
    <source>
        <dbReference type="ARBA" id="ARBA00001163"/>
    </source>
</evidence>
<protein>
    <recommendedName>
        <fullName evidence="3">2-oxo-4-hydroxy-4-carboxy-5-ureidoimidazoline decarboxylase</fullName>
        <ecNumber evidence="3">4.1.1.97</ecNumber>
    </recommendedName>
</protein>
<keyword evidence="10" id="KW-1185">Reference proteome</keyword>
<dbReference type="Gene3D" id="1.10.3330.10">
    <property type="entry name" value="Oxo-4-hydroxy-4-carboxy-5-ureidoimidazoline decarboxylase"/>
    <property type="match status" value="1"/>
</dbReference>
<dbReference type="NCBIfam" id="NF010372">
    <property type="entry name" value="PRK13798.1"/>
    <property type="match status" value="1"/>
</dbReference>
<organism evidence="9 10">
    <name type="scientific">Kocuria turfanensis</name>
    <dbReference type="NCBI Taxonomy" id="388357"/>
    <lineage>
        <taxon>Bacteria</taxon>
        <taxon>Bacillati</taxon>
        <taxon>Actinomycetota</taxon>
        <taxon>Actinomycetes</taxon>
        <taxon>Micrococcales</taxon>
        <taxon>Micrococcaceae</taxon>
        <taxon>Kocuria</taxon>
    </lineage>
</organism>
<evidence type="ECO:0000256" key="3">
    <source>
        <dbReference type="ARBA" id="ARBA00012257"/>
    </source>
</evidence>
<dbReference type="GO" id="GO:0006144">
    <property type="term" value="P:purine nucleobase metabolic process"/>
    <property type="evidence" value="ECO:0007669"/>
    <property type="project" value="UniProtKB-KW"/>
</dbReference>
<evidence type="ECO:0000256" key="6">
    <source>
        <dbReference type="ARBA" id="ARBA00023239"/>
    </source>
</evidence>
<dbReference type="GO" id="GO:0051997">
    <property type="term" value="F:2-oxo-4-hydroxy-4-carboxy-5-ureidoimidazoline decarboxylase activity"/>
    <property type="evidence" value="ECO:0007669"/>
    <property type="project" value="UniProtKB-EC"/>
</dbReference>
<evidence type="ECO:0000256" key="7">
    <source>
        <dbReference type="SAM" id="MobiDB-lite"/>
    </source>
</evidence>
<dbReference type="STRING" id="388357.GCA_001580365_02660"/>
<reference evidence="9 10" key="1">
    <citation type="submission" date="2019-07" db="EMBL/GenBank/DDBJ databases">
        <title>Whole genome shotgun sequence of Kocuria turfanensis NBRC 107627.</title>
        <authorList>
            <person name="Hosoyama A."/>
            <person name="Uohara A."/>
            <person name="Ohji S."/>
            <person name="Ichikawa N."/>
        </authorList>
    </citation>
    <scope>NUCLEOTIDE SEQUENCE [LARGE SCALE GENOMIC DNA]</scope>
    <source>
        <strain evidence="9 10">NBRC 107627</strain>
    </source>
</reference>
<dbReference type="EC" id="4.1.1.97" evidence="3"/>
<dbReference type="PANTHER" id="PTHR43466:SF1">
    <property type="entry name" value="2-OXO-4-HYDROXY-4-CARBOXY-5-UREIDOIMIDAZOLINE DECARBOXYLASE-RELATED"/>
    <property type="match status" value="1"/>
</dbReference>
<evidence type="ECO:0000313" key="10">
    <source>
        <dbReference type="Proteomes" id="UP000321103"/>
    </source>
</evidence>
<name>A0A512IEJ9_9MICC</name>
<dbReference type="NCBIfam" id="TIGR03180">
    <property type="entry name" value="UraD_2"/>
    <property type="match status" value="1"/>
</dbReference>
<comment type="caution">
    <text evidence="9">The sequence shown here is derived from an EMBL/GenBank/DDBJ whole genome shotgun (WGS) entry which is preliminary data.</text>
</comment>
<dbReference type="InterPro" id="IPR017595">
    <property type="entry name" value="OHCU_decarboxylase-2"/>
</dbReference>
<keyword evidence="4" id="KW-0659">Purine metabolism</keyword>
<dbReference type="PANTHER" id="PTHR43466">
    <property type="entry name" value="2-OXO-4-HYDROXY-4-CARBOXY-5-UREIDOIMIDAZOLINE DECARBOXYLASE-RELATED"/>
    <property type="match status" value="1"/>
</dbReference>